<feature type="transmembrane region" description="Helical" evidence="2">
    <location>
        <begin position="94"/>
        <end position="112"/>
    </location>
</feature>
<feature type="transmembrane region" description="Helical" evidence="2">
    <location>
        <begin position="54"/>
        <end position="73"/>
    </location>
</feature>
<dbReference type="InterPro" id="IPR039672">
    <property type="entry name" value="MFS_2"/>
</dbReference>
<feature type="transmembrane region" description="Helical" evidence="2">
    <location>
        <begin position="274"/>
        <end position="293"/>
    </location>
</feature>
<dbReference type="Pfam" id="PF13347">
    <property type="entry name" value="MFS_2"/>
    <property type="match status" value="1"/>
</dbReference>
<feature type="transmembrane region" description="Helical" evidence="2">
    <location>
        <begin position="370"/>
        <end position="395"/>
    </location>
</feature>
<feature type="transmembrane region" description="Helical" evidence="2">
    <location>
        <begin position="159"/>
        <end position="181"/>
    </location>
</feature>
<feature type="transmembrane region" description="Helical" evidence="2">
    <location>
        <begin position="26"/>
        <end position="48"/>
    </location>
</feature>
<dbReference type="RefSeq" id="WP_140742617.1">
    <property type="nucleotide sequence ID" value="NZ_RCZM01000005.1"/>
</dbReference>
<dbReference type="InterPro" id="IPR036259">
    <property type="entry name" value="MFS_trans_sf"/>
</dbReference>
<dbReference type="CDD" id="cd17332">
    <property type="entry name" value="MFS_MelB_like"/>
    <property type="match status" value="1"/>
</dbReference>
<dbReference type="Gene3D" id="1.20.1250.20">
    <property type="entry name" value="MFS general substrate transporter like domains"/>
    <property type="match status" value="2"/>
</dbReference>
<dbReference type="SUPFAM" id="SSF103473">
    <property type="entry name" value="MFS general substrate transporter"/>
    <property type="match status" value="1"/>
</dbReference>
<evidence type="ECO:0000313" key="4">
    <source>
        <dbReference type="Proteomes" id="UP000317722"/>
    </source>
</evidence>
<dbReference type="GO" id="GO:0008643">
    <property type="term" value="P:carbohydrate transport"/>
    <property type="evidence" value="ECO:0007669"/>
    <property type="project" value="InterPro"/>
</dbReference>
<comment type="caution">
    <text evidence="3">The sequence shown here is derived from an EMBL/GenBank/DDBJ whole genome shotgun (WGS) entry which is preliminary data.</text>
</comment>
<evidence type="ECO:0000256" key="2">
    <source>
        <dbReference type="SAM" id="Phobius"/>
    </source>
</evidence>
<proteinExistence type="predicted"/>
<keyword evidence="2" id="KW-1133">Transmembrane helix</keyword>
<evidence type="ECO:0000256" key="1">
    <source>
        <dbReference type="SAM" id="MobiDB-lite"/>
    </source>
</evidence>
<dbReference type="PANTHER" id="PTHR11328">
    <property type="entry name" value="MAJOR FACILITATOR SUPERFAMILY DOMAIN-CONTAINING PROTEIN"/>
    <property type="match status" value="1"/>
</dbReference>
<feature type="compositionally biased region" description="Pro residues" evidence="1">
    <location>
        <begin position="1"/>
        <end position="16"/>
    </location>
</feature>
<accession>A0A502CQJ4</accession>
<keyword evidence="2" id="KW-0472">Membrane</keyword>
<reference evidence="3 4" key="1">
    <citation type="journal article" date="2019" name="Environ. Microbiol.">
        <title>Species interactions and distinct microbial communities in high Arctic permafrost affected cryosols are associated with the CH4 and CO2 gas fluxes.</title>
        <authorList>
            <person name="Altshuler I."/>
            <person name="Hamel J."/>
            <person name="Turney S."/>
            <person name="Magnuson E."/>
            <person name="Levesque R."/>
            <person name="Greer C."/>
            <person name="Whyte L.G."/>
        </authorList>
    </citation>
    <scope>NUCLEOTIDE SEQUENCE [LARGE SCALE GENOMIC DNA]</scope>
    <source>
        <strain evidence="3 4">S9.3A</strain>
    </source>
</reference>
<feature type="transmembrane region" description="Helical" evidence="2">
    <location>
        <begin position="118"/>
        <end position="138"/>
    </location>
</feature>
<dbReference type="GO" id="GO:0015293">
    <property type="term" value="F:symporter activity"/>
    <property type="evidence" value="ECO:0007669"/>
    <property type="project" value="InterPro"/>
</dbReference>
<dbReference type="OrthoDB" id="3717977at2"/>
<gene>
    <name evidence="3" type="ORF">EAH86_16365</name>
</gene>
<keyword evidence="2" id="KW-0812">Transmembrane</keyword>
<protein>
    <submittedName>
        <fullName evidence="3">MFS transporter</fullName>
    </submittedName>
</protein>
<dbReference type="EMBL" id="RCZM01000005">
    <property type="protein sequence ID" value="TPG15093.1"/>
    <property type="molecule type" value="Genomic_DNA"/>
</dbReference>
<dbReference type="Proteomes" id="UP000317722">
    <property type="component" value="Unassembled WGS sequence"/>
</dbReference>
<feature type="transmembrane region" description="Helical" evidence="2">
    <location>
        <begin position="193"/>
        <end position="210"/>
    </location>
</feature>
<sequence length="462" mass="47195">MSTQPPSSPPRAPATPPLSSRTVRGYALGSVATGAFGTVPGLLLLPYLTDRLGIAAGLAGVIVFLPKAWDVVLNPIAGRISDHTVSPTGPRRPFLLRGGVGLAVGFALLFAGPSAPRGVASAWVVVAFLACATAYAFFQVPYVAMPAEMTSDYRERTRLMTWRVAILALAILVSGASAPAIRDAVGAAQGYRVMGLVVACLILVGVLGAWRGTAPAPVTAVRPSAGGLAAQLRIVAGARDFRLLLGTFVLQALATGAMLAGVDYVARHVLGKASASTLLFVCFVGPALLVTPLWQRVGAARGKRWGYAASSVLLAAGAIALVPARSLPVVAVYLALAVVGVGYAGAQMFPLAMLPDVAAVDAVRSGQNRIGVFTGVWTAGETLGLALGPGLYALVLALGGYVSSTDSSAAQPDSAVTAIGLGFSLVPAVLVGLSLLLLARYRLDESAVRAAIVELPTRNEEG</sequence>
<dbReference type="GO" id="GO:0005886">
    <property type="term" value="C:plasma membrane"/>
    <property type="evidence" value="ECO:0007669"/>
    <property type="project" value="TreeGrafter"/>
</dbReference>
<feature type="transmembrane region" description="Helical" evidence="2">
    <location>
        <begin position="243"/>
        <end position="262"/>
    </location>
</feature>
<evidence type="ECO:0000313" key="3">
    <source>
        <dbReference type="EMBL" id="TPG15093.1"/>
    </source>
</evidence>
<feature type="transmembrane region" description="Helical" evidence="2">
    <location>
        <begin position="305"/>
        <end position="324"/>
    </location>
</feature>
<dbReference type="AlphaFoldDB" id="A0A502CQJ4"/>
<keyword evidence="4" id="KW-1185">Reference proteome</keyword>
<dbReference type="PANTHER" id="PTHR11328:SF24">
    <property type="entry name" value="MAJOR FACILITATOR SUPERFAMILY (MFS) PROFILE DOMAIN-CONTAINING PROTEIN"/>
    <property type="match status" value="1"/>
</dbReference>
<name>A0A502CQJ4_9MICO</name>
<feature type="region of interest" description="Disordered" evidence="1">
    <location>
        <begin position="1"/>
        <end position="20"/>
    </location>
</feature>
<organism evidence="3 4">
    <name type="scientific">Pedococcus bigeumensis</name>
    <dbReference type="NCBI Taxonomy" id="433644"/>
    <lineage>
        <taxon>Bacteria</taxon>
        <taxon>Bacillati</taxon>
        <taxon>Actinomycetota</taxon>
        <taxon>Actinomycetes</taxon>
        <taxon>Micrococcales</taxon>
        <taxon>Intrasporangiaceae</taxon>
        <taxon>Pedococcus</taxon>
    </lineage>
</organism>
<feature type="transmembrane region" description="Helical" evidence="2">
    <location>
        <begin position="330"/>
        <end position="349"/>
    </location>
</feature>
<feature type="transmembrane region" description="Helical" evidence="2">
    <location>
        <begin position="415"/>
        <end position="439"/>
    </location>
</feature>